<protein>
    <submittedName>
        <fullName evidence="1">Uncharacterized protein</fullName>
    </submittedName>
</protein>
<comment type="caution">
    <text evidence="1">The sequence shown here is derived from an EMBL/GenBank/DDBJ whole genome shotgun (WGS) entry which is preliminary data.</text>
</comment>
<gene>
    <name evidence="1" type="ORF">IAC44_03770</name>
</gene>
<name>A0A9D1KTG7_9FLAO</name>
<feature type="non-terminal residue" evidence="1">
    <location>
        <position position="1"/>
    </location>
</feature>
<proteinExistence type="predicted"/>
<organism evidence="1 2">
    <name type="scientific">Candidatus Merdimorpha stercoravium</name>
    <dbReference type="NCBI Taxonomy" id="2840863"/>
    <lineage>
        <taxon>Bacteria</taxon>
        <taxon>Pseudomonadati</taxon>
        <taxon>Bacteroidota</taxon>
        <taxon>Flavobacteriia</taxon>
        <taxon>Flavobacteriales</taxon>
        <taxon>Candidatus Merdimorpha</taxon>
    </lineage>
</organism>
<dbReference type="EMBL" id="DVLY01000088">
    <property type="protein sequence ID" value="HIT97938.1"/>
    <property type="molecule type" value="Genomic_DNA"/>
</dbReference>
<sequence>LIQMVFPKVDPEAAQALCQEIENAYSASLDKLSRQQEKNAAARAKAARKEFDATVEALSAKLEKLVEAKA</sequence>
<reference evidence="1" key="1">
    <citation type="submission" date="2020-10" db="EMBL/GenBank/DDBJ databases">
        <authorList>
            <person name="Gilroy R."/>
        </authorList>
    </citation>
    <scope>NUCLEOTIDE SEQUENCE</scope>
    <source>
        <strain evidence="1">1383</strain>
    </source>
</reference>
<evidence type="ECO:0000313" key="2">
    <source>
        <dbReference type="Proteomes" id="UP000824161"/>
    </source>
</evidence>
<dbReference type="AlphaFoldDB" id="A0A9D1KTG7"/>
<reference evidence="1" key="2">
    <citation type="journal article" date="2021" name="PeerJ">
        <title>Extensive microbial diversity within the chicken gut microbiome revealed by metagenomics and culture.</title>
        <authorList>
            <person name="Gilroy R."/>
            <person name="Ravi A."/>
            <person name="Getino M."/>
            <person name="Pursley I."/>
            <person name="Horton D.L."/>
            <person name="Alikhan N.F."/>
            <person name="Baker D."/>
            <person name="Gharbi K."/>
            <person name="Hall N."/>
            <person name="Watson M."/>
            <person name="Adriaenssens E.M."/>
            <person name="Foster-Nyarko E."/>
            <person name="Jarju S."/>
            <person name="Secka A."/>
            <person name="Antonio M."/>
            <person name="Oren A."/>
            <person name="Chaudhuri R.R."/>
            <person name="La Ragione R."/>
            <person name="Hildebrand F."/>
            <person name="Pallen M.J."/>
        </authorList>
    </citation>
    <scope>NUCLEOTIDE SEQUENCE</scope>
    <source>
        <strain evidence="1">1383</strain>
    </source>
</reference>
<dbReference type="Proteomes" id="UP000824161">
    <property type="component" value="Unassembled WGS sequence"/>
</dbReference>
<accession>A0A9D1KTG7</accession>
<evidence type="ECO:0000313" key="1">
    <source>
        <dbReference type="EMBL" id="HIT97938.1"/>
    </source>
</evidence>